<name>J9F9Q4_9ZZZZ</name>
<comment type="caution">
    <text evidence="1">The sequence shown here is derived from an EMBL/GenBank/DDBJ whole genome shotgun (WGS) entry which is preliminary data.</text>
</comment>
<proteinExistence type="predicted"/>
<accession>J9F9Q4</accession>
<dbReference type="EMBL" id="AMCI01008049">
    <property type="protein sequence ID" value="EJW91631.1"/>
    <property type="molecule type" value="Genomic_DNA"/>
</dbReference>
<dbReference type="AlphaFoldDB" id="J9F9Q4"/>
<reference evidence="1" key="1">
    <citation type="journal article" date="2012" name="PLoS ONE">
        <title>Gene sets for utilization of primary and secondary nutrition supplies in the distal gut of endangered iberian lynx.</title>
        <authorList>
            <person name="Alcaide M."/>
            <person name="Messina E."/>
            <person name="Richter M."/>
            <person name="Bargiela R."/>
            <person name="Peplies J."/>
            <person name="Huws S.A."/>
            <person name="Newbold C.J."/>
            <person name="Golyshin P.N."/>
            <person name="Simon M.A."/>
            <person name="Lopez G."/>
            <person name="Yakimov M.M."/>
            <person name="Ferrer M."/>
        </authorList>
    </citation>
    <scope>NUCLEOTIDE SEQUENCE</scope>
</reference>
<sequence length="40" mass="4440">MTRSTSCWGMKPCSAILKTASLRLRRLRICADARSKTQAA</sequence>
<evidence type="ECO:0000313" key="1">
    <source>
        <dbReference type="EMBL" id="EJW91631.1"/>
    </source>
</evidence>
<organism evidence="1">
    <name type="scientific">gut metagenome</name>
    <dbReference type="NCBI Taxonomy" id="749906"/>
    <lineage>
        <taxon>unclassified sequences</taxon>
        <taxon>metagenomes</taxon>
        <taxon>organismal metagenomes</taxon>
    </lineage>
</organism>
<protein>
    <submittedName>
        <fullName evidence="1">Uncharacterized protein</fullName>
    </submittedName>
</protein>
<gene>
    <name evidence="1" type="ORF">EVA_20263</name>
</gene>